<evidence type="ECO:0000313" key="2">
    <source>
        <dbReference type="Proteomes" id="UP000003571"/>
    </source>
</evidence>
<proteinExistence type="predicted"/>
<dbReference type="EMBL" id="AGRW01000050">
    <property type="protein sequence ID" value="EIC01400.1"/>
    <property type="molecule type" value="Genomic_DNA"/>
</dbReference>
<name>H7ELZ2_9SPIR</name>
<keyword evidence="2" id="KW-1185">Reference proteome</keyword>
<comment type="caution">
    <text evidence="1">The sequence shown here is derived from an EMBL/GenBank/DDBJ whole genome shotgun (WGS) entry which is preliminary data.</text>
</comment>
<dbReference type="STRING" id="907348.TresaDRAFT_1292"/>
<protein>
    <submittedName>
        <fullName evidence="1">Uncharacterized protein</fullName>
    </submittedName>
</protein>
<dbReference type="PATRIC" id="fig|907348.3.peg.1942"/>
<sequence length="254" mass="29585">MKRFEELYALSVLSVSGFDLFGEYNAWLDEEFLKNGDDFALLEMEELSSDKYKTHSFFRQYFYDNPDFDKNIFGKALFGELERAYHDKNCDFDSFVNNCYAVYQNLLKQIEWDEEPFFALDYAGDSIEWGDYKSAHEIIENAFRFYSGELSASSNEVKIRAFSEIAALKDGEITFFDGEKVALSSCAGKKWSGRCVGERDFGANPPYFVFFSGEKWTKIIFCKKGLFKKRKNQRDFALIHNFVQSSCFTTMDLQ</sequence>
<dbReference type="RefSeq" id="WP_002705130.1">
    <property type="nucleotide sequence ID" value="NZ_AGRW01000050.1"/>
</dbReference>
<evidence type="ECO:0000313" key="1">
    <source>
        <dbReference type="EMBL" id="EIC01400.1"/>
    </source>
</evidence>
<dbReference type="Proteomes" id="UP000003571">
    <property type="component" value="Unassembled WGS sequence"/>
</dbReference>
<organism evidence="1 2">
    <name type="scientific">Treponema saccharophilum DSM 2985</name>
    <dbReference type="NCBI Taxonomy" id="907348"/>
    <lineage>
        <taxon>Bacteria</taxon>
        <taxon>Pseudomonadati</taxon>
        <taxon>Spirochaetota</taxon>
        <taxon>Spirochaetia</taxon>
        <taxon>Spirochaetales</taxon>
        <taxon>Treponemataceae</taxon>
        <taxon>Treponema</taxon>
    </lineage>
</organism>
<gene>
    <name evidence="1" type="ORF">TresaDRAFT_1292</name>
</gene>
<dbReference type="AlphaFoldDB" id="H7ELZ2"/>
<reference evidence="1 2" key="1">
    <citation type="submission" date="2011-09" db="EMBL/GenBank/DDBJ databases">
        <title>The draft genome of Treponema saccharophilum DSM 2985.</title>
        <authorList>
            <consortium name="US DOE Joint Genome Institute (JGI-PGF)"/>
            <person name="Lucas S."/>
            <person name="Copeland A."/>
            <person name="Lapidus A."/>
            <person name="Glavina del Rio T."/>
            <person name="Dalin E."/>
            <person name="Tice H."/>
            <person name="Bruce D."/>
            <person name="Goodwin L."/>
            <person name="Pitluck S."/>
            <person name="Peters L."/>
            <person name="Kyrpides N."/>
            <person name="Mavromatis K."/>
            <person name="Ivanova N."/>
            <person name="Markowitz V."/>
            <person name="Cheng J.-F."/>
            <person name="Hugenholtz P."/>
            <person name="Woyke T."/>
            <person name="Wu D."/>
            <person name="Gronow S."/>
            <person name="Wellnitz S."/>
            <person name="Brambilla E."/>
            <person name="Klenk H.-P."/>
            <person name="Eisen J.A."/>
        </authorList>
    </citation>
    <scope>NUCLEOTIDE SEQUENCE [LARGE SCALE GENOMIC DNA]</scope>
    <source>
        <strain evidence="1 2">DSM 2985</strain>
    </source>
</reference>
<dbReference type="eggNOG" id="ENOG502ZX0T">
    <property type="taxonomic scope" value="Bacteria"/>
</dbReference>
<accession>H7ELZ2</accession>